<evidence type="ECO:0000313" key="1">
    <source>
        <dbReference type="EMBL" id="CAB4222470.1"/>
    </source>
</evidence>
<organism evidence="1">
    <name type="scientific">uncultured Caudovirales phage</name>
    <dbReference type="NCBI Taxonomy" id="2100421"/>
    <lineage>
        <taxon>Viruses</taxon>
        <taxon>Duplodnaviria</taxon>
        <taxon>Heunggongvirae</taxon>
        <taxon>Uroviricota</taxon>
        <taxon>Caudoviricetes</taxon>
        <taxon>Peduoviridae</taxon>
        <taxon>Maltschvirus</taxon>
        <taxon>Maltschvirus maltsch</taxon>
    </lineage>
</organism>
<reference evidence="1" key="1">
    <citation type="submission" date="2020-05" db="EMBL/GenBank/DDBJ databases">
        <authorList>
            <person name="Chiriac C."/>
            <person name="Salcher M."/>
            <person name="Ghai R."/>
            <person name="Kavagutti S V."/>
        </authorList>
    </citation>
    <scope>NUCLEOTIDE SEQUENCE</scope>
</reference>
<sequence>MINRGKQNLLENFKLANTIPFAKNKEFIYGYMRVHMPYTMKKIEGNMYLPLNRDYLPLGYSTFHTEPVDYEDYSHMAINKNDFNLIDEYFYDDGCKPWDNIKNFKAYKQIITKTFFSDYPESWLDTIF</sequence>
<protein>
    <submittedName>
        <fullName evidence="1">Uncharacterized protein</fullName>
    </submittedName>
</protein>
<gene>
    <name evidence="1" type="ORF">UFOVP1655_109</name>
</gene>
<proteinExistence type="predicted"/>
<name>A0A6J5T4I6_9CAUD</name>
<accession>A0A6J5T4I6</accession>
<dbReference type="EMBL" id="LR797523">
    <property type="protein sequence ID" value="CAB4222470.1"/>
    <property type="molecule type" value="Genomic_DNA"/>
</dbReference>